<dbReference type="Gene3D" id="3.40.640.10">
    <property type="entry name" value="Type I PLP-dependent aspartate aminotransferase-like (Major domain)"/>
    <property type="match status" value="1"/>
</dbReference>
<evidence type="ECO:0000259" key="6">
    <source>
        <dbReference type="Pfam" id="PF00266"/>
    </source>
</evidence>
<accession>A0A967F0M3</accession>
<dbReference type="GO" id="GO:0004760">
    <property type="term" value="F:L-serine-pyruvate transaminase activity"/>
    <property type="evidence" value="ECO:0007669"/>
    <property type="project" value="TreeGrafter"/>
</dbReference>
<keyword evidence="7" id="KW-0808">Transferase</keyword>
<dbReference type="AlphaFoldDB" id="A0A967F0M3"/>
<dbReference type="Pfam" id="PF00266">
    <property type="entry name" value="Aminotran_5"/>
    <property type="match status" value="1"/>
</dbReference>
<organism evidence="7 8">
    <name type="scientific">Pelagibius litoralis</name>
    <dbReference type="NCBI Taxonomy" id="374515"/>
    <lineage>
        <taxon>Bacteria</taxon>
        <taxon>Pseudomonadati</taxon>
        <taxon>Pseudomonadota</taxon>
        <taxon>Alphaproteobacteria</taxon>
        <taxon>Rhodospirillales</taxon>
        <taxon>Rhodovibrionaceae</taxon>
        <taxon>Pelagibius</taxon>
    </lineage>
</organism>
<feature type="domain" description="Aminotransferase class V" evidence="6">
    <location>
        <begin position="22"/>
        <end position="290"/>
    </location>
</feature>
<comment type="similarity">
    <text evidence="2">Belongs to the class-V pyridoxal-phosphate-dependent aminotransferase family.</text>
</comment>
<dbReference type="RefSeq" id="WP_167228037.1">
    <property type="nucleotide sequence ID" value="NZ_JAAQPH010000017.1"/>
</dbReference>
<dbReference type="InterPro" id="IPR015422">
    <property type="entry name" value="PyrdxlP-dep_Trfase_small"/>
</dbReference>
<dbReference type="PIRSF" id="PIRSF000524">
    <property type="entry name" value="SPT"/>
    <property type="match status" value="1"/>
</dbReference>
<sequence>MSGLLKTVDPDGLLEYSVVFTDRSLNHMSQSFQGVMRDISATLKQVYNAEAVAVVPGGGTYAMEAVARQFAGGKKVMVIRNGWFSYRWTQIFEAGNIPAETRVLKAWRSGEGPQAPFTPVPIEEAVAAILAERPDVVFAPHVETSAGMILPDDYMKTLAETVHAVGGLFVLDCIASGTIWVDMQAVGVDLLISAPQKGWSASPCSGLVMLSAEAHKRIHGTTSSSFACDLKKWLEIMEAYEAGGHAYHATMPTDALAGFRDTMKETEAYGFDKVKAEQQELGDKVRALLAGKGFQSVAAEGFGAPGVVVCYTDDPEIRTGKKFAAQGLQIAAGVPLMCDEGDDFQTFRIGLFGLDKLHNVDRSVANLDKALGQIVGATNLR</sequence>
<dbReference type="PANTHER" id="PTHR21152:SF40">
    <property type="entry name" value="ALANINE--GLYOXYLATE AMINOTRANSFERASE"/>
    <property type="match status" value="1"/>
</dbReference>
<dbReference type="InterPro" id="IPR024169">
    <property type="entry name" value="SP_NH2Trfase/AEP_transaminase"/>
</dbReference>
<keyword evidence="7" id="KW-0032">Aminotransferase</keyword>
<dbReference type="Proteomes" id="UP000761264">
    <property type="component" value="Unassembled WGS sequence"/>
</dbReference>
<proteinExistence type="inferred from homology"/>
<dbReference type="GO" id="GO:0008453">
    <property type="term" value="F:alanine-glyoxylate transaminase activity"/>
    <property type="evidence" value="ECO:0007669"/>
    <property type="project" value="TreeGrafter"/>
</dbReference>
<protein>
    <submittedName>
        <fullName evidence="7">Alanine--glyoxylate aminotransferase family protein</fullName>
    </submittedName>
</protein>
<dbReference type="InterPro" id="IPR000192">
    <property type="entry name" value="Aminotrans_V_dom"/>
</dbReference>
<keyword evidence="8" id="KW-1185">Reference proteome</keyword>
<dbReference type="Gene3D" id="3.90.1150.10">
    <property type="entry name" value="Aspartate Aminotransferase, domain 1"/>
    <property type="match status" value="1"/>
</dbReference>
<evidence type="ECO:0000256" key="4">
    <source>
        <dbReference type="PIRSR" id="PIRSR000524-1"/>
    </source>
</evidence>
<evidence type="ECO:0000313" key="8">
    <source>
        <dbReference type="Proteomes" id="UP000761264"/>
    </source>
</evidence>
<evidence type="ECO:0000256" key="1">
    <source>
        <dbReference type="ARBA" id="ARBA00001933"/>
    </source>
</evidence>
<dbReference type="PANTHER" id="PTHR21152">
    <property type="entry name" value="AMINOTRANSFERASE CLASS V"/>
    <property type="match status" value="1"/>
</dbReference>
<comment type="caution">
    <text evidence="7">The sequence shown here is derived from an EMBL/GenBank/DDBJ whole genome shotgun (WGS) entry which is preliminary data.</text>
</comment>
<reference evidence="7" key="1">
    <citation type="submission" date="2020-03" db="EMBL/GenBank/DDBJ databases">
        <title>Genome of Pelagibius litoralis DSM 21314T.</title>
        <authorList>
            <person name="Wang G."/>
        </authorList>
    </citation>
    <scope>NUCLEOTIDE SEQUENCE</scope>
    <source>
        <strain evidence="7">DSM 21314</strain>
    </source>
</reference>
<dbReference type="InterPro" id="IPR015424">
    <property type="entry name" value="PyrdxlP-dep_Trfase"/>
</dbReference>
<dbReference type="SUPFAM" id="SSF53383">
    <property type="entry name" value="PLP-dependent transferases"/>
    <property type="match status" value="1"/>
</dbReference>
<name>A0A967F0M3_9PROT</name>
<keyword evidence="3 5" id="KW-0663">Pyridoxal phosphate</keyword>
<evidence type="ECO:0000256" key="2">
    <source>
        <dbReference type="ARBA" id="ARBA00009236"/>
    </source>
</evidence>
<evidence type="ECO:0000256" key="5">
    <source>
        <dbReference type="PIRSR" id="PIRSR000524-50"/>
    </source>
</evidence>
<feature type="modified residue" description="N6-(pyridoxal phosphate)lysine" evidence="5">
    <location>
        <position position="197"/>
    </location>
</feature>
<evidence type="ECO:0000256" key="3">
    <source>
        <dbReference type="ARBA" id="ARBA00022898"/>
    </source>
</evidence>
<dbReference type="EMBL" id="JAAQPH010000017">
    <property type="protein sequence ID" value="NIA70931.1"/>
    <property type="molecule type" value="Genomic_DNA"/>
</dbReference>
<comment type="cofactor">
    <cofactor evidence="1 5">
        <name>pyridoxal 5'-phosphate</name>
        <dbReference type="ChEBI" id="CHEBI:597326"/>
    </cofactor>
</comment>
<feature type="binding site" evidence="4">
    <location>
        <position position="348"/>
    </location>
    <ligand>
        <name>substrate</name>
    </ligand>
</feature>
<evidence type="ECO:0000313" key="7">
    <source>
        <dbReference type="EMBL" id="NIA70931.1"/>
    </source>
</evidence>
<dbReference type="GO" id="GO:0019265">
    <property type="term" value="P:glycine biosynthetic process, by transamination of glyoxylate"/>
    <property type="evidence" value="ECO:0007669"/>
    <property type="project" value="TreeGrafter"/>
</dbReference>
<gene>
    <name evidence="7" type="ORF">HBA54_20225</name>
</gene>
<dbReference type="InterPro" id="IPR015421">
    <property type="entry name" value="PyrdxlP-dep_Trfase_major"/>
</dbReference>